<dbReference type="InterPro" id="IPR050319">
    <property type="entry name" value="ABC_transp_ATP-bind"/>
</dbReference>
<keyword evidence="7" id="KW-1185">Reference proteome</keyword>
<dbReference type="RefSeq" id="WP_377945436.1">
    <property type="nucleotide sequence ID" value="NZ_JBHUCX010000092.1"/>
</dbReference>
<evidence type="ECO:0000313" key="6">
    <source>
        <dbReference type="EMBL" id="MFD1677547.1"/>
    </source>
</evidence>
<dbReference type="InterPro" id="IPR027417">
    <property type="entry name" value="P-loop_NTPase"/>
</dbReference>
<dbReference type="Pfam" id="PF00005">
    <property type="entry name" value="ABC_tran"/>
    <property type="match status" value="1"/>
</dbReference>
<keyword evidence="4 6" id="KW-0067">ATP-binding</keyword>
<dbReference type="PANTHER" id="PTHR43776:SF7">
    <property type="entry name" value="D,D-DIPEPTIDE TRANSPORT ATP-BINDING PROTEIN DDPF-RELATED"/>
    <property type="match status" value="1"/>
</dbReference>
<keyword evidence="3" id="KW-0547">Nucleotide-binding</keyword>
<proteinExistence type="inferred from homology"/>
<keyword evidence="2" id="KW-0813">Transport</keyword>
<dbReference type="Proteomes" id="UP001597079">
    <property type="component" value="Unassembled WGS sequence"/>
</dbReference>
<feature type="domain" description="ABC transporter" evidence="5">
    <location>
        <begin position="2"/>
        <end position="254"/>
    </location>
</feature>
<evidence type="ECO:0000256" key="3">
    <source>
        <dbReference type="ARBA" id="ARBA00022741"/>
    </source>
</evidence>
<dbReference type="Pfam" id="PF08352">
    <property type="entry name" value="oligo_HPY"/>
    <property type="match status" value="1"/>
</dbReference>
<evidence type="ECO:0000259" key="5">
    <source>
        <dbReference type="PROSITE" id="PS50893"/>
    </source>
</evidence>
<dbReference type="InterPro" id="IPR003593">
    <property type="entry name" value="AAA+_ATPase"/>
</dbReference>
<dbReference type="PANTHER" id="PTHR43776">
    <property type="entry name" value="TRANSPORT ATP-BINDING PROTEIN"/>
    <property type="match status" value="1"/>
</dbReference>
<dbReference type="EMBL" id="JBHUCX010000092">
    <property type="protein sequence ID" value="MFD1677547.1"/>
    <property type="molecule type" value="Genomic_DNA"/>
</dbReference>
<dbReference type="PROSITE" id="PS00211">
    <property type="entry name" value="ABC_TRANSPORTER_1"/>
    <property type="match status" value="1"/>
</dbReference>
<dbReference type="SUPFAM" id="SSF52540">
    <property type="entry name" value="P-loop containing nucleoside triphosphate hydrolases"/>
    <property type="match status" value="1"/>
</dbReference>
<dbReference type="PROSITE" id="PS50893">
    <property type="entry name" value="ABC_TRANSPORTER_2"/>
    <property type="match status" value="1"/>
</dbReference>
<comment type="caution">
    <text evidence="6">The sequence shown here is derived from an EMBL/GenBank/DDBJ whole genome shotgun (WGS) entry which is preliminary data.</text>
</comment>
<dbReference type="SMART" id="SM00382">
    <property type="entry name" value="AAA"/>
    <property type="match status" value="1"/>
</dbReference>
<dbReference type="GO" id="GO:0005524">
    <property type="term" value="F:ATP binding"/>
    <property type="evidence" value="ECO:0007669"/>
    <property type="project" value="UniProtKB-KW"/>
</dbReference>
<name>A0ABW4JMV9_9BACL</name>
<dbReference type="InterPro" id="IPR013563">
    <property type="entry name" value="Oligopep_ABC_C"/>
</dbReference>
<evidence type="ECO:0000256" key="2">
    <source>
        <dbReference type="ARBA" id="ARBA00022448"/>
    </source>
</evidence>
<evidence type="ECO:0000256" key="1">
    <source>
        <dbReference type="ARBA" id="ARBA00005417"/>
    </source>
</evidence>
<dbReference type="InterPro" id="IPR003439">
    <property type="entry name" value="ABC_transporter-like_ATP-bd"/>
</dbReference>
<comment type="similarity">
    <text evidence="1">Belongs to the ABC transporter superfamily.</text>
</comment>
<protein>
    <submittedName>
        <fullName evidence="6">ABC transporter ATP-binding protein</fullName>
    </submittedName>
</protein>
<evidence type="ECO:0000256" key="4">
    <source>
        <dbReference type="ARBA" id="ARBA00022840"/>
    </source>
</evidence>
<dbReference type="CDD" id="cd03257">
    <property type="entry name" value="ABC_NikE_OppD_transporters"/>
    <property type="match status" value="1"/>
</dbReference>
<dbReference type="NCBIfam" id="TIGR01727">
    <property type="entry name" value="oligo_HPY"/>
    <property type="match status" value="1"/>
</dbReference>
<dbReference type="Gene3D" id="3.40.50.300">
    <property type="entry name" value="P-loop containing nucleotide triphosphate hydrolases"/>
    <property type="match status" value="1"/>
</dbReference>
<gene>
    <name evidence="6" type="ORF">ACFSB2_23070</name>
</gene>
<evidence type="ECO:0000313" key="7">
    <source>
        <dbReference type="Proteomes" id="UP001597079"/>
    </source>
</evidence>
<sequence>MIELKDVTKRFKLKGDAARKRKTFTAVNELNLSWRRGEFISVVGESGCGKSTLAKMIAGLTEPTEGTMSLNGEPVRLHNQAERVKWARTVQVVPQDPYASLNPVRKVRSSLADAFLYHKLSTRQDLNKKMESLLEHVGLSGRETLDKYPHQLSGGQRQRLVIARALSVDPDFLIADESVSMMDVSLRVGILDYLKQVSRDRDLGLLFITHDFRVARYISITGKIAVMYLGHIVEYGPTEEILTNPMHPYTQSLISAVPLIAGRERRVEEVVPKSFELDNVDETYHGCPFAARCPFAQPDCLEERPVLSETVSQHHVACHYATARKMIVNQ</sequence>
<organism evidence="6 7">
    <name type="scientific">Alicyclobacillus fodiniaquatilis</name>
    <dbReference type="NCBI Taxonomy" id="1661150"/>
    <lineage>
        <taxon>Bacteria</taxon>
        <taxon>Bacillati</taxon>
        <taxon>Bacillota</taxon>
        <taxon>Bacilli</taxon>
        <taxon>Bacillales</taxon>
        <taxon>Alicyclobacillaceae</taxon>
        <taxon>Alicyclobacillus</taxon>
    </lineage>
</organism>
<accession>A0ABW4JMV9</accession>
<reference evidence="7" key="1">
    <citation type="journal article" date="2019" name="Int. J. Syst. Evol. Microbiol.">
        <title>The Global Catalogue of Microorganisms (GCM) 10K type strain sequencing project: providing services to taxonomists for standard genome sequencing and annotation.</title>
        <authorList>
            <consortium name="The Broad Institute Genomics Platform"/>
            <consortium name="The Broad Institute Genome Sequencing Center for Infectious Disease"/>
            <person name="Wu L."/>
            <person name="Ma J."/>
        </authorList>
    </citation>
    <scope>NUCLEOTIDE SEQUENCE [LARGE SCALE GENOMIC DNA]</scope>
    <source>
        <strain evidence="7">CGMCC 1.12286</strain>
    </source>
</reference>
<dbReference type="InterPro" id="IPR017871">
    <property type="entry name" value="ABC_transporter-like_CS"/>
</dbReference>